<gene>
    <name evidence="3" type="ORF">LOM8899_00815</name>
</gene>
<dbReference type="RefSeq" id="WP_093990836.1">
    <property type="nucleotide sequence ID" value="NZ_FXZK01000001.1"/>
</dbReference>
<dbReference type="GO" id="GO:0047689">
    <property type="term" value="F:aspartate racemase activity"/>
    <property type="evidence" value="ECO:0007669"/>
    <property type="project" value="UniProtKB-EC"/>
</dbReference>
<evidence type="ECO:0000256" key="2">
    <source>
        <dbReference type="ARBA" id="ARBA00023235"/>
    </source>
</evidence>
<evidence type="ECO:0000256" key="1">
    <source>
        <dbReference type="ARBA" id="ARBA00007847"/>
    </source>
</evidence>
<accession>A0A238LAD7</accession>
<dbReference type="InterPro" id="IPR015942">
    <property type="entry name" value="Asp/Glu/hydantoin_racemase"/>
</dbReference>
<protein>
    <submittedName>
        <fullName evidence="3">Aspartate racemase</fullName>
        <ecNumber evidence="3">5.1.1.13</ecNumber>
    </submittedName>
</protein>
<dbReference type="PANTHER" id="PTHR21198">
    <property type="entry name" value="GLUTAMATE RACEMASE"/>
    <property type="match status" value="1"/>
</dbReference>
<dbReference type="AlphaFoldDB" id="A0A238LAD7"/>
<dbReference type="EC" id="5.1.1.13" evidence="3"/>
<dbReference type="Gene3D" id="3.40.50.1860">
    <property type="match status" value="2"/>
</dbReference>
<dbReference type="SUPFAM" id="SSF53681">
    <property type="entry name" value="Aspartate/glutamate racemase"/>
    <property type="match status" value="2"/>
</dbReference>
<keyword evidence="4" id="KW-1185">Reference proteome</keyword>
<proteinExistence type="inferred from homology"/>
<evidence type="ECO:0000313" key="4">
    <source>
        <dbReference type="Proteomes" id="UP000201613"/>
    </source>
</evidence>
<comment type="similarity">
    <text evidence="1">Belongs to the aspartate/glutamate racemases family.</text>
</comment>
<dbReference type="NCBIfam" id="TIGR00035">
    <property type="entry name" value="asp_race"/>
    <property type="match status" value="1"/>
</dbReference>
<dbReference type="Proteomes" id="UP000201613">
    <property type="component" value="Unassembled WGS sequence"/>
</dbReference>
<dbReference type="PANTHER" id="PTHR21198:SF7">
    <property type="entry name" value="ASPARTATE-GLUTAMATE RACEMASE FAMILY"/>
    <property type="match status" value="1"/>
</dbReference>
<dbReference type="EMBL" id="FXZK01000001">
    <property type="protein sequence ID" value="SMY06687.1"/>
    <property type="molecule type" value="Genomic_DNA"/>
</dbReference>
<sequence length="224" mass="23616">MRTVGILGGMGPEATVDLMRRVIAGTPAQDDADHVPLIVDQNTQVPSRIAHLIDGTGEDPGPVLIAMAQRLEAAGAQALAMPCNTAHHYAEQIEEAVGIPLLNMVELTVTEAEKTGETVIGLLGSPAIKTARIYADAFGAHGLRMVYPADQEAMLTAIRQIKTHGPNETSASILRAASDSMDTPVQILACTEFSLIADALPDRITTIDTLDVLTGAIIRFATEG</sequence>
<name>A0A238LAD7_9RHOB</name>
<organism evidence="3 4">
    <name type="scientific">Flavimaricola marinus</name>
    <dbReference type="NCBI Taxonomy" id="1819565"/>
    <lineage>
        <taxon>Bacteria</taxon>
        <taxon>Pseudomonadati</taxon>
        <taxon>Pseudomonadota</taxon>
        <taxon>Alphaproteobacteria</taxon>
        <taxon>Rhodobacterales</taxon>
        <taxon>Paracoccaceae</taxon>
        <taxon>Flavimaricola</taxon>
    </lineage>
</organism>
<keyword evidence="2 3" id="KW-0413">Isomerase</keyword>
<dbReference type="OrthoDB" id="9803739at2"/>
<dbReference type="Pfam" id="PF01177">
    <property type="entry name" value="Asp_Glu_race"/>
    <property type="match status" value="1"/>
</dbReference>
<reference evidence="4" key="1">
    <citation type="submission" date="2017-05" db="EMBL/GenBank/DDBJ databases">
        <authorList>
            <person name="Rodrigo-Torres L."/>
            <person name="Arahal R. D."/>
            <person name="Lucena T."/>
        </authorList>
    </citation>
    <scope>NUCLEOTIDE SEQUENCE [LARGE SCALE GENOMIC DNA]</scope>
    <source>
        <strain evidence="4">CECT 8899</strain>
    </source>
</reference>
<dbReference type="InterPro" id="IPR004380">
    <property type="entry name" value="Asp_race"/>
</dbReference>
<dbReference type="InterPro" id="IPR001920">
    <property type="entry name" value="Asp/Glu_race"/>
</dbReference>
<evidence type="ECO:0000313" key="3">
    <source>
        <dbReference type="EMBL" id="SMY06687.1"/>
    </source>
</evidence>